<sequence>MLGKWQNKWTEGITGRVKVRVESWRREEIIYFTGHGPFPTYNYRFNLTTSEYSSCGGIGSKLHYANECPLTESWHLKKETCVSSYTYLVTQNCW</sequence>
<reference evidence="1 2" key="1">
    <citation type="journal article" date="2019" name="Sci. Rep.">
        <title>Orb-weaving spider Araneus ventricosus genome elucidates the spidroin gene catalogue.</title>
        <authorList>
            <person name="Kono N."/>
            <person name="Nakamura H."/>
            <person name="Ohtoshi R."/>
            <person name="Moran D.A.P."/>
            <person name="Shinohara A."/>
            <person name="Yoshida Y."/>
            <person name="Fujiwara M."/>
            <person name="Mori M."/>
            <person name="Tomita M."/>
            <person name="Arakawa K."/>
        </authorList>
    </citation>
    <scope>NUCLEOTIDE SEQUENCE [LARGE SCALE GENOMIC DNA]</scope>
</reference>
<evidence type="ECO:0000313" key="1">
    <source>
        <dbReference type="EMBL" id="GBM36132.1"/>
    </source>
</evidence>
<gene>
    <name evidence="1" type="ORF">AVEN_179123_1</name>
</gene>
<dbReference type="AlphaFoldDB" id="A0A4Y2F3M0"/>
<accession>A0A4Y2F3M0</accession>
<evidence type="ECO:0000313" key="2">
    <source>
        <dbReference type="Proteomes" id="UP000499080"/>
    </source>
</evidence>
<comment type="caution">
    <text evidence="1">The sequence shown here is derived from an EMBL/GenBank/DDBJ whole genome shotgun (WGS) entry which is preliminary data.</text>
</comment>
<dbReference type="EMBL" id="BGPR01000803">
    <property type="protein sequence ID" value="GBM36132.1"/>
    <property type="molecule type" value="Genomic_DNA"/>
</dbReference>
<name>A0A4Y2F3M0_ARAVE</name>
<dbReference type="OrthoDB" id="6630138at2759"/>
<dbReference type="Proteomes" id="UP000499080">
    <property type="component" value="Unassembled WGS sequence"/>
</dbReference>
<keyword evidence="2" id="KW-1185">Reference proteome</keyword>
<protein>
    <submittedName>
        <fullName evidence="1">Uncharacterized protein</fullName>
    </submittedName>
</protein>
<organism evidence="1 2">
    <name type="scientific">Araneus ventricosus</name>
    <name type="common">Orbweaver spider</name>
    <name type="synonym">Epeira ventricosa</name>
    <dbReference type="NCBI Taxonomy" id="182803"/>
    <lineage>
        <taxon>Eukaryota</taxon>
        <taxon>Metazoa</taxon>
        <taxon>Ecdysozoa</taxon>
        <taxon>Arthropoda</taxon>
        <taxon>Chelicerata</taxon>
        <taxon>Arachnida</taxon>
        <taxon>Araneae</taxon>
        <taxon>Araneomorphae</taxon>
        <taxon>Entelegynae</taxon>
        <taxon>Araneoidea</taxon>
        <taxon>Araneidae</taxon>
        <taxon>Araneus</taxon>
    </lineage>
</organism>
<proteinExistence type="predicted"/>